<evidence type="ECO:0000256" key="1">
    <source>
        <dbReference type="ARBA" id="ARBA00006964"/>
    </source>
</evidence>
<dbReference type="EMBL" id="NBIU01000037">
    <property type="protein sequence ID" value="PZT47387.1"/>
    <property type="molecule type" value="Genomic_DNA"/>
</dbReference>
<proteinExistence type="inferred from homology"/>
<reference evidence="6 7" key="1">
    <citation type="submission" date="2017-03" db="EMBL/GenBank/DDBJ databases">
        <title>Genomic and clinical evidence uncovers the enterohepatic species Helicobacter valdiviensis as a potential human intestinal pathogen.</title>
        <authorList>
            <person name="Fresia P."/>
            <person name="Jara R."/>
            <person name="Sierra R."/>
            <person name="Ferres I."/>
            <person name="Greif G."/>
            <person name="Iraola G."/>
            <person name="Collado L."/>
        </authorList>
    </citation>
    <scope>NUCLEOTIDE SEQUENCE [LARGE SCALE GENOMIC DNA]</scope>
    <source>
        <strain evidence="6 7">WBE14</strain>
    </source>
</reference>
<dbReference type="SUPFAM" id="SSF102705">
    <property type="entry name" value="NIF3 (NGG1p interacting factor 3)-like"/>
    <property type="match status" value="1"/>
</dbReference>
<dbReference type="NCBIfam" id="TIGR00486">
    <property type="entry name" value="YbgI_SA1388"/>
    <property type="match status" value="1"/>
</dbReference>
<feature type="binding site" evidence="5">
    <location>
        <position position="106"/>
    </location>
    <ligand>
        <name>a divalent metal cation</name>
        <dbReference type="ChEBI" id="CHEBI:60240"/>
        <label>1</label>
    </ligand>
</feature>
<dbReference type="GO" id="GO:0005737">
    <property type="term" value="C:cytoplasm"/>
    <property type="evidence" value="ECO:0007669"/>
    <property type="project" value="TreeGrafter"/>
</dbReference>
<feature type="binding site" evidence="5">
    <location>
        <position position="214"/>
    </location>
    <ligand>
        <name>a divalent metal cation</name>
        <dbReference type="ChEBI" id="CHEBI:60240"/>
        <label>1</label>
    </ligand>
</feature>
<feature type="binding site" evidence="5">
    <location>
        <position position="68"/>
    </location>
    <ligand>
        <name>a divalent metal cation</name>
        <dbReference type="ChEBI" id="CHEBI:60240"/>
        <label>1</label>
    </ligand>
</feature>
<protein>
    <recommendedName>
        <fullName evidence="3">GTP cyclohydrolase 1 type 2 homolog</fullName>
    </recommendedName>
</protein>
<dbReference type="Pfam" id="PF01784">
    <property type="entry name" value="DUF34_NIF3"/>
    <property type="match status" value="1"/>
</dbReference>
<evidence type="ECO:0000256" key="5">
    <source>
        <dbReference type="PIRSR" id="PIRSR602678-1"/>
    </source>
</evidence>
<feature type="binding site" evidence="5">
    <location>
        <position position="67"/>
    </location>
    <ligand>
        <name>a divalent metal cation</name>
        <dbReference type="ChEBI" id="CHEBI:60240"/>
        <label>1</label>
    </ligand>
</feature>
<comment type="similarity">
    <text evidence="1">Belongs to the GTP cyclohydrolase I type 2/NIF3 family.</text>
</comment>
<dbReference type="GO" id="GO:0046872">
    <property type="term" value="F:metal ion binding"/>
    <property type="evidence" value="ECO:0007669"/>
    <property type="project" value="UniProtKB-KW"/>
</dbReference>
<evidence type="ECO:0000256" key="2">
    <source>
        <dbReference type="ARBA" id="ARBA00011643"/>
    </source>
</evidence>
<comment type="subunit">
    <text evidence="2">Homohexamer.</text>
</comment>
<keyword evidence="7" id="KW-1185">Reference proteome</keyword>
<dbReference type="PANTHER" id="PTHR13799">
    <property type="entry name" value="NGG1 INTERACTING FACTOR 3"/>
    <property type="match status" value="1"/>
</dbReference>
<dbReference type="Gene3D" id="3.40.1390.30">
    <property type="entry name" value="NIF3 (NGG1p interacting factor 3)-like"/>
    <property type="match status" value="2"/>
</dbReference>
<dbReference type="FunFam" id="3.40.1390.30:FF:000001">
    <property type="entry name" value="GTP cyclohydrolase 1 type 2"/>
    <property type="match status" value="1"/>
</dbReference>
<comment type="caution">
    <text evidence="6">The sequence shown here is derived from an EMBL/GenBank/DDBJ whole genome shotgun (WGS) entry which is preliminary data.</text>
</comment>
<dbReference type="InterPro" id="IPR036069">
    <property type="entry name" value="DUF34/NIF3_sf"/>
</dbReference>
<dbReference type="OrthoDB" id="9792792at2"/>
<dbReference type="AlphaFoldDB" id="A0A2W6MS83"/>
<organism evidence="6 7">
    <name type="scientific">Helicobacter valdiviensis</name>
    <dbReference type="NCBI Taxonomy" id="1458358"/>
    <lineage>
        <taxon>Bacteria</taxon>
        <taxon>Pseudomonadati</taxon>
        <taxon>Campylobacterota</taxon>
        <taxon>Epsilonproteobacteria</taxon>
        <taxon>Campylobacterales</taxon>
        <taxon>Helicobacteraceae</taxon>
        <taxon>Helicobacter</taxon>
    </lineage>
</organism>
<dbReference type="Proteomes" id="UP000249746">
    <property type="component" value="Unassembled WGS sequence"/>
</dbReference>
<evidence type="ECO:0000256" key="3">
    <source>
        <dbReference type="ARBA" id="ARBA00022112"/>
    </source>
</evidence>
<evidence type="ECO:0000256" key="4">
    <source>
        <dbReference type="ARBA" id="ARBA00022723"/>
    </source>
</evidence>
<evidence type="ECO:0000313" key="6">
    <source>
        <dbReference type="EMBL" id="PZT47387.1"/>
    </source>
</evidence>
<keyword evidence="4 5" id="KW-0479">Metal-binding</keyword>
<dbReference type="PANTHER" id="PTHR13799:SF14">
    <property type="entry name" value="GTP CYCLOHYDROLASE 1 TYPE 2 HOMOLOG"/>
    <property type="match status" value="1"/>
</dbReference>
<evidence type="ECO:0000313" key="7">
    <source>
        <dbReference type="Proteomes" id="UP000249746"/>
    </source>
</evidence>
<gene>
    <name evidence="6" type="ORF">B6S12_09315</name>
</gene>
<feature type="binding site" evidence="5">
    <location>
        <position position="218"/>
    </location>
    <ligand>
        <name>a divalent metal cation</name>
        <dbReference type="ChEBI" id="CHEBI:60240"/>
        <label>1</label>
    </ligand>
</feature>
<accession>A0A2W6MS83</accession>
<dbReference type="InterPro" id="IPR002678">
    <property type="entry name" value="DUF34/NIF3"/>
</dbReference>
<name>A0A2W6MS83_9HELI</name>
<dbReference type="RefSeq" id="WP_111230526.1">
    <property type="nucleotide sequence ID" value="NZ_NBIU01000037.1"/>
</dbReference>
<sequence length="248" mass="28013">MPQKSNKISTLLEVLDTLSPFSLQESWDNCGLILGGYDREFSEIYLSLEVDQNVLEQAKSKSVIISHHPLIFSPMKRILDEVYPANLLNLAFSKEISLIAMHTNFDKTHFGSFVAKKIFGEAVKNFQEDFIVYVEFNGDFDMLCALIKEKLGIKSLKTTKVHSKSIKIALVTGSGASFIRDLKGKVDCFISGDFKYHEAMEAVSYGINLIDVGHFELEQYFGEILKPILTNYGYKAIILDSQNPFNFV</sequence>